<protein>
    <submittedName>
        <fullName evidence="3">EAL and modified HD-GYP domain-containing signal transduction protein</fullName>
    </submittedName>
</protein>
<dbReference type="RefSeq" id="WP_031577862.1">
    <property type="nucleotide sequence ID" value="NZ_FNDZ01000002.1"/>
</dbReference>
<dbReference type="InterPro" id="IPR035919">
    <property type="entry name" value="EAL_sf"/>
</dbReference>
<dbReference type="PROSITE" id="PS51833">
    <property type="entry name" value="HDOD"/>
    <property type="match status" value="1"/>
</dbReference>
<dbReference type="PIRSF" id="PIRSF003180">
    <property type="entry name" value="DiGMPpdiest_YuxH"/>
    <property type="match status" value="1"/>
</dbReference>
<dbReference type="PANTHER" id="PTHR33525">
    <property type="match status" value="1"/>
</dbReference>
<dbReference type="SMART" id="SM00052">
    <property type="entry name" value="EAL"/>
    <property type="match status" value="1"/>
</dbReference>
<organism evidence="3 4">
    <name type="scientific">Proteiniclasticum ruminis</name>
    <dbReference type="NCBI Taxonomy" id="398199"/>
    <lineage>
        <taxon>Bacteria</taxon>
        <taxon>Bacillati</taxon>
        <taxon>Bacillota</taxon>
        <taxon>Clostridia</taxon>
        <taxon>Eubacteriales</taxon>
        <taxon>Clostridiaceae</taxon>
        <taxon>Proteiniclasticum</taxon>
    </lineage>
</organism>
<feature type="domain" description="EAL" evidence="1">
    <location>
        <begin position="1"/>
        <end position="202"/>
    </location>
</feature>
<dbReference type="Gene3D" id="1.10.3210.10">
    <property type="entry name" value="Hypothetical protein af1432"/>
    <property type="match status" value="1"/>
</dbReference>
<dbReference type="PROSITE" id="PS50883">
    <property type="entry name" value="EAL"/>
    <property type="match status" value="1"/>
</dbReference>
<dbReference type="InterPro" id="IPR052340">
    <property type="entry name" value="RNase_Y/CdgJ"/>
</dbReference>
<dbReference type="AlphaFoldDB" id="A0A1G8KH81"/>
<sequence length="404" mass="46363">MYIARQPIFKVNMDVYGYELLFRAKKESLAYDGLSSSAATASVISGLMEEGFSTIVDNKRAFINFNEELLISDVVELIHKDTLVIEILETVQVSEPVKNRMRELKKAGYEIALDDFQDDYKGYPLNDYAKIIKFDLIRTPLETIRESVRDALSEGKILLAEKVETEAEFLLAKSMGFKLFQGFFFSRPTIVGNNNAVRTSTRNQYLRIFKELRKEEPSFQVLAEIIEKDVALSYKLLRVIREKSQGDLVYSIKKALSYMGLKELDRWIRILMIQDLGSEKPKELVYVSLIRSKLAEEIAVATHLKNARHEASMMGLFSTLDALLDMDMEEALRGVNLSPRISEALIHSQGELSVIREIIESQERGDWQKLDLLATVLNVSEEDVYGYYMKAVRWAKEVMELLYD</sequence>
<reference evidence="3 4" key="1">
    <citation type="submission" date="2016-10" db="EMBL/GenBank/DDBJ databases">
        <authorList>
            <person name="de Groot N.N."/>
        </authorList>
    </citation>
    <scope>NUCLEOTIDE SEQUENCE [LARGE SCALE GENOMIC DNA]</scope>
    <source>
        <strain evidence="3 4">CGMCC 1.5058</strain>
    </source>
</reference>
<name>A0A1G8KH81_9CLOT</name>
<dbReference type="Gene3D" id="3.20.20.450">
    <property type="entry name" value="EAL domain"/>
    <property type="match status" value="1"/>
</dbReference>
<evidence type="ECO:0000259" key="2">
    <source>
        <dbReference type="PROSITE" id="PS51833"/>
    </source>
</evidence>
<dbReference type="SUPFAM" id="SSF141868">
    <property type="entry name" value="EAL domain-like"/>
    <property type="match status" value="1"/>
</dbReference>
<dbReference type="InterPro" id="IPR001633">
    <property type="entry name" value="EAL_dom"/>
</dbReference>
<evidence type="ECO:0000313" key="4">
    <source>
        <dbReference type="Proteomes" id="UP000183255"/>
    </source>
</evidence>
<proteinExistence type="predicted"/>
<feature type="domain" description="HDOD" evidence="2">
    <location>
        <begin position="198"/>
        <end position="383"/>
    </location>
</feature>
<dbReference type="InterPro" id="IPR013976">
    <property type="entry name" value="HDOD"/>
</dbReference>
<dbReference type="SUPFAM" id="SSF109604">
    <property type="entry name" value="HD-domain/PDEase-like"/>
    <property type="match status" value="1"/>
</dbReference>
<gene>
    <name evidence="3" type="ORF">SAMN05421804_102317</name>
</gene>
<dbReference type="EMBL" id="FNDZ01000002">
    <property type="protein sequence ID" value="SDI42774.1"/>
    <property type="molecule type" value="Genomic_DNA"/>
</dbReference>
<dbReference type="Pfam" id="PF00563">
    <property type="entry name" value="EAL"/>
    <property type="match status" value="1"/>
</dbReference>
<accession>A0A1G8KH81</accession>
<dbReference type="Proteomes" id="UP000183255">
    <property type="component" value="Unassembled WGS sequence"/>
</dbReference>
<evidence type="ECO:0000313" key="3">
    <source>
        <dbReference type="EMBL" id="SDI42774.1"/>
    </source>
</evidence>
<dbReference type="PANTHER" id="PTHR33525:SF4">
    <property type="entry name" value="CYCLIC DI-GMP PHOSPHODIESTERASE CDGJ"/>
    <property type="match status" value="1"/>
</dbReference>
<dbReference type="Pfam" id="PF08668">
    <property type="entry name" value="HDOD"/>
    <property type="match status" value="1"/>
</dbReference>
<dbReference type="InterPro" id="IPR014408">
    <property type="entry name" value="dGMP_Pdiesterase_EAL/HD-GYP"/>
</dbReference>
<evidence type="ECO:0000259" key="1">
    <source>
        <dbReference type="PROSITE" id="PS50883"/>
    </source>
</evidence>